<dbReference type="Proteomes" id="UP000318405">
    <property type="component" value="Unassembled WGS sequence"/>
</dbReference>
<comment type="subcellular location">
    <subcellularLocation>
        <location evidence="1">Cell membrane</location>
        <topology evidence="1">Multi-pass membrane protein</topology>
    </subcellularLocation>
</comment>
<feature type="transmembrane region" description="Helical" evidence="7">
    <location>
        <begin position="324"/>
        <end position="349"/>
    </location>
</feature>
<sequence>MNAAAWLAGTIAIRFLRQSRAQTLVILVGIAVGVSVIVFIRALIGGLQANIIERTLGTQAHIAISPADEINRPAAAPPGAWRLLLEDKRAQRLRSIDDWQRLQPALEALSGIRAVSPLVSGPGFGRRGEARASVAILGVQPERYQHIIPVHRHLREGVFRPAPGEVAIGSQLAQDLGLRLGGKLRVEAGDGRDAVLTVTGIFELGVRELDSRYVYLDMKQAQALLGLPGGVTRFDATVDDIFMAREIAQRIERLAGLKAESWMQTNAELLNALRSQTLATTMISVFVALSVAIGIASVLAVSVTQRTREIGILRAMGTTRRQMLGVFLLQGAVLGLIGSLAGSLVGLGLTWAFNTFGPRLFYIPLPPGLIPAAMAIATLSGVLAASAPAWRAASMDPAEAIRYV</sequence>
<evidence type="ECO:0000256" key="1">
    <source>
        <dbReference type="ARBA" id="ARBA00004651"/>
    </source>
</evidence>
<keyword evidence="11" id="KW-1185">Reference proteome</keyword>
<evidence type="ECO:0000256" key="5">
    <source>
        <dbReference type="ARBA" id="ARBA00022989"/>
    </source>
</evidence>
<keyword evidence="5 7" id="KW-1133">Transmembrane helix</keyword>
<dbReference type="InterPro" id="IPR003838">
    <property type="entry name" value="ABC3_permease_C"/>
</dbReference>
<feature type="domain" description="MacB-like periplasmic core" evidence="9">
    <location>
        <begin position="23"/>
        <end position="253"/>
    </location>
</feature>
<evidence type="ECO:0000259" key="9">
    <source>
        <dbReference type="Pfam" id="PF12704"/>
    </source>
</evidence>
<feature type="domain" description="ABC3 transporter permease C-terminal" evidence="8">
    <location>
        <begin position="282"/>
        <end position="397"/>
    </location>
</feature>
<dbReference type="EMBL" id="VLTJ01000028">
    <property type="protein sequence ID" value="TSH93418.1"/>
    <property type="molecule type" value="Genomic_DNA"/>
</dbReference>
<evidence type="ECO:0000256" key="3">
    <source>
        <dbReference type="ARBA" id="ARBA00022475"/>
    </source>
</evidence>
<dbReference type="GO" id="GO:0098797">
    <property type="term" value="C:plasma membrane protein complex"/>
    <property type="evidence" value="ECO:0007669"/>
    <property type="project" value="TreeGrafter"/>
</dbReference>
<evidence type="ECO:0000256" key="4">
    <source>
        <dbReference type="ARBA" id="ARBA00022692"/>
    </source>
</evidence>
<evidence type="ECO:0000259" key="8">
    <source>
        <dbReference type="Pfam" id="PF02687"/>
    </source>
</evidence>
<evidence type="ECO:0000313" key="10">
    <source>
        <dbReference type="EMBL" id="TSH93418.1"/>
    </source>
</evidence>
<gene>
    <name evidence="10" type="ORF">FOZ76_14265</name>
</gene>
<comment type="caution">
    <text evidence="10">The sequence shown here is derived from an EMBL/GenBank/DDBJ whole genome shotgun (WGS) entry which is preliminary data.</text>
</comment>
<keyword evidence="6 7" id="KW-0472">Membrane</keyword>
<dbReference type="OrthoDB" id="9770036at2"/>
<dbReference type="Pfam" id="PF02687">
    <property type="entry name" value="FtsX"/>
    <property type="match status" value="1"/>
</dbReference>
<feature type="transmembrane region" description="Helical" evidence="7">
    <location>
        <begin position="282"/>
        <end position="303"/>
    </location>
</feature>
<dbReference type="InterPro" id="IPR025857">
    <property type="entry name" value="MacB_PCD"/>
</dbReference>
<dbReference type="RefSeq" id="WP_143948936.1">
    <property type="nucleotide sequence ID" value="NZ_BAABMB010000006.1"/>
</dbReference>
<dbReference type="PANTHER" id="PTHR30489">
    <property type="entry name" value="LIPOPROTEIN-RELEASING SYSTEM TRANSMEMBRANE PROTEIN LOLE"/>
    <property type="match status" value="1"/>
</dbReference>
<dbReference type="PANTHER" id="PTHR30489:SF0">
    <property type="entry name" value="LIPOPROTEIN-RELEASING SYSTEM TRANSMEMBRANE PROTEIN LOLE"/>
    <property type="match status" value="1"/>
</dbReference>
<protein>
    <submittedName>
        <fullName evidence="10">ABC transporter permease</fullName>
    </submittedName>
</protein>
<dbReference type="InterPro" id="IPR051447">
    <property type="entry name" value="Lipoprotein-release_system"/>
</dbReference>
<feature type="transmembrane region" description="Helical" evidence="7">
    <location>
        <begin position="369"/>
        <end position="390"/>
    </location>
</feature>
<evidence type="ECO:0000313" key="11">
    <source>
        <dbReference type="Proteomes" id="UP000318405"/>
    </source>
</evidence>
<dbReference type="GO" id="GO:0044874">
    <property type="term" value="P:lipoprotein localization to outer membrane"/>
    <property type="evidence" value="ECO:0007669"/>
    <property type="project" value="TreeGrafter"/>
</dbReference>
<comment type="similarity">
    <text evidence="2">Belongs to the ABC-4 integral membrane protein family. LolC/E subfamily.</text>
</comment>
<organism evidence="10 11">
    <name type="scientific">Verticiella sediminum</name>
    <dbReference type="NCBI Taxonomy" id="1247510"/>
    <lineage>
        <taxon>Bacteria</taxon>
        <taxon>Pseudomonadati</taxon>
        <taxon>Pseudomonadota</taxon>
        <taxon>Betaproteobacteria</taxon>
        <taxon>Burkholderiales</taxon>
        <taxon>Alcaligenaceae</taxon>
        <taxon>Verticiella</taxon>
    </lineage>
</organism>
<keyword evidence="4 7" id="KW-0812">Transmembrane</keyword>
<evidence type="ECO:0000256" key="6">
    <source>
        <dbReference type="ARBA" id="ARBA00023136"/>
    </source>
</evidence>
<proteinExistence type="inferred from homology"/>
<keyword evidence="3" id="KW-1003">Cell membrane</keyword>
<evidence type="ECO:0000256" key="7">
    <source>
        <dbReference type="SAM" id="Phobius"/>
    </source>
</evidence>
<dbReference type="AlphaFoldDB" id="A0A556AKJ8"/>
<reference evidence="10 11" key="1">
    <citation type="submission" date="2019-07" db="EMBL/GenBank/DDBJ databases">
        <title>Qingshengfaniella alkalisoli gen. nov., sp. nov., isolated from saline soil.</title>
        <authorList>
            <person name="Xu L."/>
            <person name="Huang X.-X."/>
            <person name="Sun J.-Q."/>
        </authorList>
    </citation>
    <scope>NUCLEOTIDE SEQUENCE [LARGE SCALE GENOMIC DNA]</scope>
    <source>
        <strain evidence="10 11">DSM 27279</strain>
    </source>
</reference>
<accession>A0A556AKJ8</accession>
<name>A0A556AKJ8_9BURK</name>
<feature type="transmembrane region" description="Helical" evidence="7">
    <location>
        <begin position="24"/>
        <end position="44"/>
    </location>
</feature>
<evidence type="ECO:0000256" key="2">
    <source>
        <dbReference type="ARBA" id="ARBA00005236"/>
    </source>
</evidence>
<dbReference type="Pfam" id="PF12704">
    <property type="entry name" value="MacB_PCD"/>
    <property type="match status" value="1"/>
</dbReference>